<evidence type="ECO:0000256" key="1">
    <source>
        <dbReference type="ARBA" id="ARBA00004370"/>
    </source>
</evidence>
<evidence type="ECO:0000256" key="7">
    <source>
        <dbReference type="ARBA" id="ARBA00022989"/>
    </source>
</evidence>
<protein>
    <recommendedName>
        <fullName evidence="15">Extended synaptotagmin-3</fullName>
    </recommendedName>
</protein>
<dbReference type="CDD" id="cd00030">
    <property type="entry name" value="C2"/>
    <property type="match status" value="1"/>
</dbReference>
<keyword evidence="8" id="KW-0445">Lipid transport</keyword>
<dbReference type="SUPFAM" id="SSF49562">
    <property type="entry name" value="C2 domain (Calcium/lipid-binding domain, CaLB)"/>
    <property type="match status" value="1"/>
</dbReference>
<dbReference type="InterPro" id="IPR000008">
    <property type="entry name" value="C2_dom"/>
</dbReference>
<dbReference type="Gene3D" id="2.60.40.150">
    <property type="entry name" value="C2 domain"/>
    <property type="match status" value="1"/>
</dbReference>
<keyword evidence="14" id="KW-1185">Reference proteome</keyword>
<dbReference type="AlphaFoldDB" id="A0A8H4U4R8"/>
<gene>
    <name evidence="13" type="ORF">FSARC_2989</name>
</gene>
<evidence type="ECO:0000256" key="2">
    <source>
        <dbReference type="ARBA" id="ARBA00022448"/>
    </source>
</evidence>
<keyword evidence="6" id="KW-0106">Calcium</keyword>
<evidence type="ECO:0000259" key="12">
    <source>
        <dbReference type="PROSITE" id="PS51847"/>
    </source>
</evidence>
<name>A0A8H4U4R8_9HYPO</name>
<reference evidence="13" key="1">
    <citation type="journal article" date="2020" name="BMC Genomics">
        <title>Correction to: Identification and distribution of gene clusters required for synthesis of sphingolipid metabolism inhibitors in diverse species of the filamentous fungus Fusarium.</title>
        <authorList>
            <person name="Kim H.S."/>
            <person name="Lohmar J.M."/>
            <person name="Busman M."/>
            <person name="Brown D.W."/>
            <person name="Naumann T.A."/>
            <person name="Divon H.H."/>
            <person name="Lysoe E."/>
            <person name="Uhlig S."/>
            <person name="Proctor R.H."/>
        </authorList>
    </citation>
    <scope>NUCLEOTIDE SEQUENCE</scope>
    <source>
        <strain evidence="13">NRRL 20472</strain>
    </source>
</reference>
<dbReference type="PROSITE" id="PS50004">
    <property type="entry name" value="C2"/>
    <property type="match status" value="1"/>
</dbReference>
<feature type="domain" description="C2" evidence="11">
    <location>
        <begin position="188"/>
        <end position="316"/>
    </location>
</feature>
<keyword evidence="4" id="KW-0479">Metal-binding</keyword>
<evidence type="ECO:0000259" key="11">
    <source>
        <dbReference type="PROSITE" id="PS50004"/>
    </source>
</evidence>
<keyword evidence="2" id="KW-0813">Transport</keyword>
<proteinExistence type="predicted"/>
<dbReference type="InterPro" id="IPR039010">
    <property type="entry name" value="Synaptotagmin_SMP"/>
</dbReference>
<sequence length="480" mass="52046">MNNMASLSDTLTASGGTESAGFLNDIVAQLWPNINVAGGKIIKDAVEPILQSMLPGPLANLRFVKLDFGPTPIKFSRVDVHKTQQEGIKLDMDLDWNGQCDFELDGKMVPKIGIEHVKLKGRLSILLGPLTNVIPLIGAAQVAFINPPSLELDFTDAANIADFSIIDKTIRKVILNVISSMAVLPNRFLVKLDSSNDYFKTFQPHLGVLRLTVGRATEIKGEKQSGARKLLQKLVKDIPDCYCDVSVGAEGEWRTSTVKNKHDPEWNETHDFLVTDYDQIITVDVNDEDLGGDDDIGIATTTVKQLLLNGGTEELSLAHKGQTLETRLTLHAKFFNFVGESNTISATGNESAGEICGLATVLIASVTGLSGQRDELNPSVKITWGDKEEATAAKTYSPGTDIFNPSFDSAFRFPVTSEKISNPPSFQLTLMNGTEKRGTVEIPFNSVAGASGMIREEQFDVGSGVAVRARVSLRGLQLAK</sequence>
<keyword evidence="9" id="KW-0446">Lipid-binding</keyword>
<dbReference type="SMART" id="SM00239">
    <property type="entry name" value="C2"/>
    <property type="match status" value="2"/>
</dbReference>
<dbReference type="InterPro" id="IPR035892">
    <property type="entry name" value="C2_domain_sf"/>
</dbReference>
<keyword evidence="5" id="KW-0677">Repeat</keyword>
<accession>A0A8H4U4R8</accession>
<evidence type="ECO:0000256" key="9">
    <source>
        <dbReference type="ARBA" id="ARBA00023121"/>
    </source>
</evidence>
<dbReference type="OrthoDB" id="1029639at2759"/>
<dbReference type="GO" id="GO:0012505">
    <property type="term" value="C:endomembrane system"/>
    <property type="evidence" value="ECO:0007669"/>
    <property type="project" value="UniProtKB-ARBA"/>
</dbReference>
<dbReference type="Proteomes" id="UP000622797">
    <property type="component" value="Unassembled WGS sequence"/>
</dbReference>
<evidence type="ECO:0000256" key="6">
    <source>
        <dbReference type="ARBA" id="ARBA00022837"/>
    </source>
</evidence>
<dbReference type="InterPro" id="IPR031468">
    <property type="entry name" value="SMP_LBD"/>
</dbReference>
<feature type="domain" description="SMP-LTD" evidence="12">
    <location>
        <begin position="16"/>
        <end position="193"/>
    </location>
</feature>
<dbReference type="GO" id="GO:0005737">
    <property type="term" value="C:cytoplasm"/>
    <property type="evidence" value="ECO:0007669"/>
    <property type="project" value="UniProtKB-ARBA"/>
</dbReference>
<dbReference type="GO" id="GO:0046872">
    <property type="term" value="F:metal ion binding"/>
    <property type="evidence" value="ECO:0007669"/>
    <property type="project" value="UniProtKB-KW"/>
</dbReference>
<dbReference type="GO" id="GO:0006869">
    <property type="term" value="P:lipid transport"/>
    <property type="evidence" value="ECO:0007669"/>
    <property type="project" value="UniProtKB-KW"/>
</dbReference>
<keyword evidence="7" id="KW-1133">Transmembrane helix</keyword>
<evidence type="ECO:0000256" key="4">
    <source>
        <dbReference type="ARBA" id="ARBA00022723"/>
    </source>
</evidence>
<reference evidence="13" key="2">
    <citation type="submission" date="2020-05" db="EMBL/GenBank/DDBJ databases">
        <authorList>
            <person name="Kim H.-S."/>
            <person name="Proctor R.H."/>
            <person name="Brown D.W."/>
        </authorList>
    </citation>
    <scope>NUCLEOTIDE SEQUENCE</scope>
    <source>
        <strain evidence="13">NRRL 20472</strain>
    </source>
</reference>
<evidence type="ECO:0000256" key="3">
    <source>
        <dbReference type="ARBA" id="ARBA00022692"/>
    </source>
</evidence>
<evidence type="ECO:0000256" key="5">
    <source>
        <dbReference type="ARBA" id="ARBA00022737"/>
    </source>
</evidence>
<dbReference type="Pfam" id="PF17047">
    <property type="entry name" value="SMP_LBD"/>
    <property type="match status" value="1"/>
</dbReference>
<comment type="caution">
    <text evidence="13">The sequence shown here is derived from an EMBL/GenBank/DDBJ whole genome shotgun (WGS) entry which is preliminary data.</text>
</comment>
<organism evidence="13 14">
    <name type="scientific">Fusarium sarcochroum</name>
    <dbReference type="NCBI Taxonomy" id="1208366"/>
    <lineage>
        <taxon>Eukaryota</taxon>
        <taxon>Fungi</taxon>
        <taxon>Dikarya</taxon>
        <taxon>Ascomycota</taxon>
        <taxon>Pezizomycotina</taxon>
        <taxon>Sordariomycetes</taxon>
        <taxon>Hypocreomycetidae</taxon>
        <taxon>Hypocreales</taxon>
        <taxon>Nectriaceae</taxon>
        <taxon>Fusarium</taxon>
        <taxon>Fusarium lateritium species complex</taxon>
    </lineage>
</organism>
<dbReference type="PANTHER" id="PTHR45761">
    <property type="entry name" value="EXTENDED SYNAPTOTAGMIN-LIKE PROTEIN 2, ISOFORM C"/>
    <property type="match status" value="1"/>
</dbReference>
<evidence type="ECO:0000313" key="14">
    <source>
        <dbReference type="Proteomes" id="UP000622797"/>
    </source>
</evidence>
<evidence type="ECO:0008006" key="15">
    <source>
        <dbReference type="Google" id="ProtNLM"/>
    </source>
</evidence>
<dbReference type="GO" id="GO:0008289">
    <property type="term" value="F:lipid binding"/>
    <property type="evidence" value="ECO:0007669"/>
    <property type="project" value="UniProtKB-KW"/>
</dbReference>
<evidence type="ECO:0000256" key="10">
    <source>
        <dbReference type="ARBA" id="ARBA00023136"/>
    </source>
</evidence>
<keyword evidence="3" id="KW-0812">Transmembrane</keyword>
<dbReference type="CDD" id="cd21670">
    <property type="entry name" value="SMP_ESyt"/>
    <property type="match status" value="1"/>
</dbReference>
<dbReference type="GO" id="GO:0016020">
    <property type="term" value="C:membrane"/>
    <property type="evidence" value="ECO:0007669"/>
    <property type="project" value="UniProtKB-SubCell"/>
</dbReference>
<dbReference type="PROSITE" id="PS51847">
    <property type="entry name" value="SMP"/>
    <property type="match status" value="1"/>
</dbReference>
<dbReference type="Pfam" id="PF00168">
    <property type="entry name" value="C2"/>
    <property type="match status" value="2"/>
</dbReference>
<keyword evidence="10" id="KW-0472">Membrane</keyword>
<dbReference type="InterPro" id="IPR051634">
    <property type="entry name" value="Extended_Synaptotagmin"/>
</dbReference>
<evidence type="ECO:0000256" key="8">
    <source>
        <dbReference type="ARBA" id="ARBA00023055"/>
    </source>
</evidence>
<evidence type="ECO:0000313" key="13">
    <source>
        <dbReference type="EMBL" id="KAF4969831.1"/>
    </source>
</evidence>
<comment type="subcellular location">
    <subcellularLocation>
        <location evidence="1">Membrane</location>
    </subcellularLocation>
</comment>
<dbReference type="EMBL" id="JABEXW010000148">
    <property type="protein sequence ID" value="KAF4969831.1"/>
    <property type="molecule type" value="Genomic_DNA"/>
</dbReference>
<dbReference type="PANTHER" id="PTHR45761:SF1">
    <property type="entry name" value="EXTENDED SYNAPTOTAGMIN-LIKE PROTEIN 2, ISOFORM C"/>
    <property type="match status" value="1"/>
</dbReference>